<evidence type="ECO:0000313" key="10">
    <source>
        <dbReference type="Proteomes" id="UP000199322"/>
    </source>
</evidence>
<name>A0A1G6PZ57_9BACT</name>
<proteinExistence type="inferred from homology"/>
<dbReference type="AlphaFoldDB" id="A0A1G6PZ57"/>
<dbReference type="Proteomes" id="UP000297288">
    <property type="component" value="Unassembled WGS sequence"/>
</dbReference>
<protein>
    <submittedName>
        <fullName evidence="8">Predicted permease</fullName>
    </submittedName>
</protein>
<feature type="transmembrane region" description="Helical" evidence="7">
    <location>
        <begin position="37"/>
        <end position="61"/>
    </location>
</feature>
<dbReference type="Proteomes" id="UP000199322">
    <property type="component" value="Unassembled WGS sequence"/>
</dbReference>
<accession>A0A1G6PZ57</accession>
<keyword evidence="4 7" id="KW-0812">Transmembrane</keyword>
<gene>
    <name evidence="9" type="ORF">E4650_09345</name>
    <name evidence="8" type="ORF">SAMN04488588_1931</name>
</gene>
<organism evidence="8 10">
    <name type="scientific">Geotoga petraea</name>
    <dbReference type="NCBI Taxonomy" id="28234"/>
    <lineage>
        <taxon>Bacteria</taxon>
        <taxon>Thermotogati</taxon>
        <taxon>Thermotogota</taxon>
        <taxon>Thermotogae</taxon>
        <taxon>Petrotogales</taxon>
        <taxon>Petrotogaceae</taxon>
        <taxon>Geotoga</taxon>
    </lineage>
</organism>
<reference evidence="8 10" key="1">
    <citation type="submission" date="2016-10" db="EMBL/GenBank/DDBJ databases">
        <authorList>
            <person name="de Groot N.N."/>
        </authorList>
    </citation>
    <scope>NUCLEOTIDE SEQUENCE [LARGE SCALE GENOMIC DNA]</scope>
    <source>
        <strain evidence="8 10">WG14</strain>
    </source>
</reference>
<feature type="transmembrane region" description="Helical" evidence="7">
    <location>
        <begin position="117"/>
        <end position="136"/>
    </location>
</feature>
<evidence type="ECO:0000313" key="8">
    <source>
        <dbReference type="EMBL" id="SDC84687.1"/>
    </source>
</evidence>
<dbReference type="RefSeq" id="WP_091405352.1">
    <property type="nucleotide sequence ID" value="NZ_FMYV01000009.1"/>
</dbReference>
<evidence type="ECO:0000256" key="4">
    <source>
        <dbReference type="ARBA" id="ARBA00022692"/>
    </source>
</evidence>
<evidence type="ECO:0000256" key="2">
    <source>
        <dbReference type="ARBA" id="ARBA00006386"/>
    </source>
</evidence>
<dbReference type="EMBL" id="FMYV01000009">
    <property type="protein sequence ID" value="SDC84687.1"/>
    <property type="molecule type" value="Genomic_DNA"/>
</dbReference>
<keyword evidence="10" id="KW-1185">Reference proteome</keyword>
<dbReference type="InterPro" id="IPR005524">
    <property type="entry name" value="DUF318"/>
</dbReference>
<keyword evidence="3" id="KW-1003">Cell membrane</keyword>
<dbReference type="Pfam" id="PF03773">
    <property type="entry name" value="ArsP_1"/>
    <property type="match status" value="1"/>
</dbReference>
<dbReference type="STRING" id="28234.SAMN04488588_1931"/>
<evidence type="ECO:0000256" key="7">
    <source>
        <dbReference type="SAM" id="Phobius"/>
    </source>
</evidence>
<evidence type="ECO:0000256" key="3">
    <source>
        <dbReference type="ARBA" id="ARBA00022475"/>
    </source>
</evidence>
<comment type="similarity">
    <text evidence="2">Belongs to the UPF0718 family.</text>
</comment>
<feature type="transmembrane region" description="Helical" evidence="7">
    <location>
        <begin position="6"/>
        <end position="25"/>
    </location>
</feature>
<evidence type="ECO:0000313" key="9">
    <source>
        <dbReference type="EMBL" id="TGG86841.1"/>
    </source>
</evidence>
<evidence type="ECO:0000313" key="11">
    <source>
        <dbReference type="Proteomes" id="UP000297288"/>
    </source>
</evidence>
<evidence type="ECO:0000256" key="6">
    <source>
        <dbReference type="ARBA" id="ARBA00023136"/>
    </source>
</evidence>
<keyword evidence="6 7" id="KW-0472">Membrane</keyword>
<dbReference type="GO" id="GO:0005886">
    <property type="term" value="C:plasma membrane"/>
    <property type="evidence" value="ECO:0007669"/>
    <property type="project" value="UniProtKB-SubCell"/>
</dbReference>
<dbReference type="EMBL" id="SRME01000007">
    <property type="protein sequence ID" value="TGG86841.1"/>
    <property type="molecule type" value="Genomic_DNA"/>
</dbReference>
<sequence>MTRKKFINLVVALSFALFIIISFIIDFDFGIRAWDNFLLFAKDMLLILPPAFVLIGLFNVWAKRETIEKGFGQKSGFKKYIWSFLLASTTVGGTFMAFPVANALYHKGASYSSIFSYVTAASLFMIPMSVMEATILGIKFTAIRLLSSIPFIILTAIILEKIFRKQNYKIPESK</sequence>
<reference evidence="9 11" key="2">
    <citation type="submission" date="2019-04" db="EMBL/GenBank/DDBJ databases">
        <title>Draft genome sequence data and analysis of a Fermenting Bacterium, Geotoga petraea strain HO-Geo1, isolated from heavy-oil petroleum reservoir in Russia.</title>
        <authorList>
            <person name="Grouzdev D.S."/>
            <person name="Semenova E.M."/>
            <person name="Sokolova D.S."/>
            <person name="Tourova T.P."/>
            <person name="Poltaraus A.B."/>
            <person name="Nazina T.N."/>
        </authorList>
    </citation>
    <scope>NUCLEOTIDE SEQUENCE [LARGE SCALE GENOMIC DNA]</scope>
    <source>
        <strain evidence="9 11">HO-Geo1</strain>
    </source>
</reference>
<evidence type="ECO:0000256" key="1">
    <source>
        <dbReference type="ARBA" id="ARBA00004651"/>
    </source>
</evidence>
<feature type="transmembrane region" description="Helical" evidence="7">
    <location>
        <begin position="81"/>
        <end position="105"/>
    </location>
</feature>
<keyword evidence="5 7" id="KW-1133">Transmembrane helix</keyword>
<evidence type="ECO:0000256" key="5">
    <source>
        <dbReference type="ARBA" id="ARBA00022989"/>
    </source>
</evidence>
<dbReference type="OrthoDB" id="9798408at2"/>
<comment type="subcellular location">
    <subcellularLocation>
        <location evidence="1">Cell membrane</location>
        <topology evidence="1">Multi-pass membrane protein</topology>
    </subcellularLocation>
</comment>
<feature type="transmembrane region" description="Helical" evidence="7">
    <location>
        <begin position="142"/>
        <end position="159"/>
    </location>
</feature>